<keyword evidence="2" id="KW-0328">Glycosyltransferase</keyword>
<dbReference type="Gene3D" id="3.40.50.2000">
    <property type="entry name" value="Glycogen Phosphorylase B"/>
    <property type="match status" value="2"/>
</dbReference>
<dbReference type="PANTHER" id="PTHR45947">
    <property type="entry name" value="SULFOQUINOVOSYL TRANSFERASE SQD2"/>
    <property type="match status" value="1"/>
</dbReference>
<dbReference type="PANTHER" id="PTHR45947:SF15">
    <property type="entry name" value="TEICHURONIC ACID BIOSYNTHESIS GLYCOSYLTRANSFERASE TUAC-RELATED"/>
    <property type="match status" value="1"/>
</dbReference>
<keyword evidence="2" id="KW-0808">Transferase</keyword>
<dbReference type="EC" id="2.4.-.-" evidence="2"/>
<dbReference type="Pfam" id="PF13439">
    <property type="entry name" value="Glyco_transf_4"/>
    <property type="match status" value="1"/>
</dbReference>
<evidence type="ECO:0000313" key="3">
    <source>
        <dbReference type="Proteomes" id="UP001058461"/>
    </source>
</evidence>
<dbReference type="Pfam" id="PF13692">
    <property type="entry name" value="Glyco_trans_1_4"/>
    <property type="match status" value="1"/>
</dbReference>
<dbReference type="RefSeq" id="WP_255852679.1">
    <property type="nucleotide sequence ID" value="NZ_CP073347.1"/>
</dbReference>
<accession>A0ABY5HEC7</accession>
<feature type="domain" description="Glycosyltransferase subfamily 4-like N-terminal" evidence="1">
    <location>
        <begin position="37"/>
        <end position="137"/>
    </location>
</feature>
<protein>
    <submittedName>
        <fullName evidence="2">Glycosyltransferase</fullName>
        <ecNumber evidence="2">2.4.-.-</ecNumber>
    </submittedName>
</protein>
<dbReference type="EMBL" id="CP073347">
    <property type="protein sequence ID" value="UTW10630.1"/>
    <property type="molecule type" value="Genomic_DNA"/>
</dbReference>
<evidence type="ECO:0000313" key="2">
    <source>
        <dbReference type="EMBL" id="UTW10630.1"/>
    </source>
</evidence>
<dbReference type="Proteomes" id="UP001058461">
    <property type="component" value="Chromosome"/>
</dbReference>
<dbReference type="InterPro" id="IPR050194">
    <property type="entry name" value="Glycosyltransferase_grp1"/>
</dbReference>
<dbReference type="SUPFAM" id="SSF53756">
    <property type="entry name" value="UDP-Glycosyltransferase/glycogen phosphorylase"/>
    <property type="match status" value="1"/>
</dbReference>
<organism evidence="2 3">
    <name type="scientific">Marinobacterium rhizophilum</name>
    <dbReference type="NCBI Taxonomy" id="420402"/>
    <lineage>
        <taxon>Bacteria</taxon>
        <taxon>Pseudomonadati</taxon>
        <taxon>Pseudomonadota</taxon>
        <taxon>Gammaproteobacteria</taxon>
        <taxon>Oceanospirillales</taxon>
        <taxon>Oceanospirillaceae</taxon>
        <taxon>Marinobacterium</taxon>
    </lineage>
</organism>
<gene>
    <name evidence="2" type="ORF">KDW95_15185</name>
</gene>
<reference evidence="2" key="1">
    <citation type="submission" date="2021-04" db="EMBL/GenBank/DDBJ databases">
        <title>Oceanospirillales bacteria with DddD are important DMSP degraders in coastal seawater.</title>
        <authorList>
            <person name="Liu J."/>
        </authorList>
    </citation>
    <scope>NUCLEOTIDE SEQUENCE</scope>
    <source>
        <strain evidence="2">D13-1</strain>
    </source>
</reference>
<evidence type="ECO:0000259" key="1">
    <source>
        <dbReference type="Pfam" id="PF13439"/>
    </source>
</evidence>
<dbReference type="GO" id="GO:0016757">
    <property type="term" value="F:glycosyltransferase activity"/>
    <property type="evidence" value="ECO:0007669"/>
    <property type="project" value="UniProtKB-KW"/>
</dbReference>
<keyword evidence="3" id="KW-1185">Reference proteome</keyword>
<sequence length="308" mass="34187">MKVLFVFGGNSGSMPFIGEQADSLKRLGVIVDDFKIIGRGFTGYLKNISKLYSVIEKNEYDLIHAHYGLSGLLSVLQRKIPVVITYHGSDINKKYVRILSLWAAKLSDYNIFVSDDLFKKANSPRRSRVIPCGVDVDLFKPLDKNNVKSILGFDLEKHYILFASSFDNPVKNYALAKKAIEAFPSDRVELVELKGWTREQVPLLMNACEALLMTSFTEGSPQVVKEAMACNLPVVSTNVGDVKAKVSGLKNCYITECDAHDIVSKLNLVILSEVLTNSRCEIVNLSLDNVALEVQAVYKKVKGLSDSI</sequence>
<dbReference type="InterPro" id="IPR028098">
    <property type="entry name" value="Glyco_trans_4-like_N"/>
</dbReference>
<name>A0ABY5HEC7_9GAMM</name>
<proteinExistence type="predicted"/>